<feature type="coiled-coil region" evidence="4">
    <location>
        <begin position="561"/>
        <end position="605"/>
    </location>
</feature>
<proteinExistence type="inferred from homology"/>
<evidence type="ECO:0000256" key="1">
    <source>
        <dbReference type="ARBA" id="ARBA00006930"/>
    </source>
</evidence>
<evidence type="ECO:0000256" key="3">
    <source>
        <dbReference type="ARBA" id="ARBA00013368"/>
    </source>
</evidence>
<dbReference type="AlphaFoldDB" id="A0A5N1GPE4"/>
<evidence type="ECO:0000256" key="4">
    <source>
        <dbReference type="SAM" id="Coils"/>
    </source>
</evidence>
<dbReference type="Gene3D" id="3.40.50.300">
    <property type="entry name" value="P-loop containing nucleotide triphosphate hydrolases"/>
    <property type="match status" value="2"/>
</dbReference>
<accession>A0A5N1GPE4</accession>
<comment type="subunit">
    <text evidence="2">Heterodimer of SbcC and SbcD.</text>
</comment>
<organism evidence="5 6">
    <name type="scientific">Aerococcus sanguinicola</name>
    <dbReference type="NCBI Taxonomy" id="119206"/>
    <lineage>
        <taxon>Bacteria</taxon>
        <taxon>Bacillati</taxon>
        <taxon>Bacillota</taxon>
        <taxon>Bacilli</taxon>
        <taxon>Lactobacillales</taxon>
        <taxon>Aerococcaceae</taxon>
        <taxon>Aerococcus</taxon>
    </lineage>
</organism>
<dbReference type="Pfam" id="PF13555">
    <property type="entry name" value="AAA_29"/>
    <property type="match status" value="1"/>
</dbReference>
<evidence type="ECO:0000313" key="5">
    <source>
        <dbReference type="EMBL" id="KAA9302274.1"/>
    </source>
</evidence>
<feature type="coiled-coil region" evidence="4">
    <location>
        <begin position="311"/>
        <end position="376"/>
    </location>
</feature>
<dbReference type="OrthoDB" id="9795626at2"/>
<feature type="coiled-coil region" evidence="4">
    <location>
        <begin position="237"/>
        <end position="278"/>
    </location>
</feature>
<feature type="coiled-coil region" evidence="4">
    <location>
        <begin position="775"/>
        <end position="828"/>
    </location>
</feature>
<evidence type="ECO:0000313" key="6">
    <source>
        <dbReference type="Proteomes" id="UP000327148"/>
    </source>
</evidence>
<comment type="similarity">
    <text evidence="1">Belongs to the SMC family. SbcC subfamily.</text>
</comment>
<dbReference type="EMBL" id="VYWO01000001">
    <property type="protein sequence ID" value="KAA9302274.1"/>
    <property type="molecule type" value="Genomic_DNA"/>
</dbReference>
<name>A0A5N1GPE4_9LACT</name>
<dbReference type="InterPro" id="IPR027417">
    <property type="entry name" value="P-loop_NTPase"/>
</dbReference>
<feature type="coiled-coil region" evidence="4">
    <location>
        <begin position="455"/>
        <end position="482"/>
    </location>
</feature>
<keyword evidence="4" id="KW-0175">Coiled coil</keyword>
<dbReference type="PANTHER" id="PTHR32114">
    <property type="entry name" value="ABC TRANSPORTER ABCH.3"/>
    <property type="match status" value="1"/>
</dbReference>
<dbReference type="SUPFAM" id="SSF52540">
    <property type="entry name" value="P-loop containing nucleoside triphosphate hydrolases"/>
    <property type="match status" value="1"/>
</dbReference>
<dbReference type="Proteomes" id="UP000327148">
    <property type="component" value="Unassembled WGS sequence"/>
</dbReference>
<feature type="coiled-coil region" evidence="4">
    <location>
        <begin position="637"/>
        <end position="732"/>
    </location>
</feature>
<sequence length="1028" mass="117142">MKPIQLEMQAFGPYRERTRIDFRNVGQQQLFLITGPTGAGKTTIFDAIVYALYGKTSGTSRQEAELKSDLASDQDLSYVYLEFELGGRNYSIKRIPQQKGPSPKTQRPINLKASVTFDRGDRIFQKTQEANQAIEEILGLTVDQFRQIVMLPQGEFKQLLEAPSREKEVIFRKIFTTYHIKTFQDELLARKQDLEKEMGQDYRSLKQDQETIVHILDEVIRADFEEALSHEDFTAFADQLAGTLDDQRTRLRQAEDQLASWKAEAQDLERSLTLLKEADHLARRQADLDQKAPAYRKAKADWHFYQQILPLTKDKDDLDQLDQAIQEESKRIQGIVEEVNQHQAAKEAAQARLEASQEAYGQLETWEKDLEQMRLEARDLRSWLKKTEQAQELDQAIQESRQSWESNQEAQALLAGRIDQAQAEEAKLQKDWLNPDNLVKEAYQVQTRQKAFRTYRQQVEAKQKKEKEIKQAEADYQAAHQTWRRSQQALEAGRQREQADYLGQLASELVSGQACPLCGSLDHPAPYQSPTDDNEWGPDTATLEAEERQAYQALTRLSSQLNYRQQEISELSQQLKELAAADKFSSDLEAEAQILEDRAAQVSAKEEAQAKRQAASDQVSRDLATYQEDLLKLKQVEGQVKERLLNQEAQLEALKAEGQDLLAKLHYQDMDELLAAQKSLENKLHEVKENHQSAQANFQAEKDKLLALQTQKESLEEALARQKQAYQANDTELKKAMAAFNLTAESLASYQKSTKDWSAVEKFWRDFEQEAYALDQQLADNRRALAARKEDLNQEENQSRLQQVQAKIQEEQELRDRALTQLARLDQVDQSFRATLARYQDQAQHYGDLVLLAEVANGNRAGSQRVSFERYILAYYFERIIQQANRRFKQMTSGRYQFLRETTAKGGTAAKGLDLAVMDYYSGSSRSVQSLSGGESFKASLSLALALSDVIQNHAGGIEISTLFIDEGFGSLDEESLHQAMDTLIELQESSGRLIAIISHVEELKQELPVQLAVSASPSGSRCAFRGL</sequence>
<evidence type="ECO:0000256" key="2">
    <source>
        <dbReference type="ARBA" id="ARBA00011322"/>
    </source>
</evidence>
<dbReference type="RefSeq" id="WP_070431158.1">
    <property type="nucleotide sequence ID" value="NZ_VYWO01000001.1"/>
</dbReference>
<comment type="caution">
    <text evidence="5">The sequence shown here is derived from an EMBL/GenBank/DDBJ whole genome shotgun (WGS) entry which is preliminary data.</text>
</comment>
<dbReference type="Pfam" id="PF13558">
    <property type="entry name" value="SbcC_Walker_B"/>
    <property type="match status" value="1"/>
</dbReference>
<dbReference type="PANTHER" id="PTHR32114:SF2">
    <property type="entry name" value="ABC TRANSPORTER ABCH.3"/>
    <property type="match status" value="1"/>
</dbReference>
<protein>
    <recommendedName>
        <fullName evidence="3">Nuclease SbcCD subunit C</fullName>
    </recommendedName>
</protein>
<reference evidence="5 6" key="1">
    <citation type="submission" date="2019-09" db="EMBL/GenBank/DDBJ databases">
        <title>Draft genome sequence assemblies of isolates from the urinary tract.</title>
        <authorList>
            <person name="Mores C.R."/>
            <person name="Putonti C."/>
            <person name="Wolfe A.J."/>
        </authorList>
    </citation>
    <scope>NUCLEOTIDE SEQUENCE [LARGE SCALE GENOMIC DNA]</scope>
    <source>
        <strain evidence="5 6">UMB623</strain>
    </source>
</reference>
<gene>
    <name evidence="5" type="ORF">F6I03_03410</name>
</gene>